<protein>
    <submittedName>
        <fullName evidence="1">Uncharacterized protein</fullName>
    </submittedName>
</protein>
<dbReference type="PANTHER" id="PTHR31800:SF1">
    <property type="entry name" value="COILED-COIL DOMAIN-CONTAINING PROTEIN 32"/>
    <property type="match status" value="1"/>
</dbReference>
<reference evidence="1 2" key="1">
    <citation type="submission" date="2024-07" db="EMBL/GenBank/DDBJ databases">
        <title>Chromosome-level genome assembly of the water stick insect Ranatra chinensis (Heteroptera: Nepidae).</title>
        <authorList>
            <person name="Liu X."/>
        </authorList>
    </citation>
    <scope>NUCLEOTIDE SEQUENCE [LARGE SCALE GENOMIC DNA]</scope>
    <source>
        <strain evidence="1">Cailab_2021Rc</strain>
        <tissue evidence="1">Muscle</tissue>
    </source>
</reference>
<name>A0ABD0YZG1_9HEMI</name>
<dbReference type="Pfam" id="PF14989">
    <property type="entry name" value="CCDC32"/>
    <property type="match status" value="1"/>
</dbReference>
<organism evidence="1 2">
    <name type="scientific">Ranatra chinensis</name>
    <dbReference type="NCBI Taxonomy" id="642074"/>
    <lineage>
        <taxon>Eukaryota</taxon>
        <taxon>Metazoa</taxon>
        <taxon>Ecdysozoa</taxon>
        <taxon>Arthropoda</taxon>
        <taxon>Hexapoda</taxon>
        <taxon>Insecta</taxon>
        <taxon>Pterygota</taxon>
        <taxon>Neoptera</taxon>
        <taxon>Paraneoptera</taxon>
        <taxon>Hemiptera</taxon>
        <taxon>Heteroptera</taxon>
        <taxon>Panheteroptera</taxon>
        <taxon>Nepomorpha</taxon>
        <taxon>Nepidae</taxon>
        <taxon>Ranatrinae</taxon>
        <taxon>Ranatra</taxon>
    </lineage>
</organism>
<dbReference type="AlphaFoldDB" id="A0ABD0YZG1"/>
<comment type="caution">
    <text evidence="1">The sequence shown here is derived from an EMBL/GenBank/DDBJ whole genome shotgun (WGS) entry which is preliminary data.</text>
</comment>
<sequence>MDPWSPSAVASIQLSPVEKFEDNFVVSDEPGALPDSVQYLAALERRLARIKKSSGKITEKEILNSIEEKKRDCMVRLLAEDFEHLGEDSVDEDIPTKWLKSHINPQQPLSVSELVELVKADYLAKASEETEDSKGEILFFLSLTSAQVLLLNLVISSNRPLFVNSREVIVPLLKDFRSGRLL</sequence>
<evidence type="ECO:0000313" key="2">
    <source>
        <dbReference type="Proteomes" id="UP001558652"/>
    </source>
</evidence>
<accession>A0ABD0YZG1</accession>
<dbReference type="Proteomes" id="UP001558652">
    <property type="component" value="Unassembled WGS sequence"/>
</dbReference>
<proteinExistence type="predicted"/>
<gene>
    <name evidence="1" type="ORF">AAG570_013777</name>
</gene>
<dbReference type="InterPro" id="IPR028039">
    <property type="entry name" value="CCDC32"/>
</dbReference>
<dbReference type="PANTHER" id="PTHR31800">
    <property type="entry name" value="COILED-COIL DOMAIN-CONTAINING PROTEIN 32"/>
    <property type="match status" value="1"/>
</dbReference>
<evidence type="ECO:0000313" key="1">
    <source>
        <dbReference type="EMBL" id="KAL1129248.1"/>
    </source>
</evidence>
<keyword evidence="2" id="KW-1185">Reference proteome</keyword>
<dbReference type="EMBL" id="JBFDAA010000009">
    <property type="protein sequence ID" value="KAL1129248.1"/>
    <property type="molecule type" value="Genomic_DNA"/>
</dbReference>